<reference evidence="8 9" key="1">
    <citation type="submission" date="2020-08" db="EMBL/GenBank/DDBJ databases">
        <authorList>
            <person name="Ren C."/>
            <person name="Gu Y."/>
            <person name="Xu Y."/>
        </authorList>
    </citation>
    <scope>NUCLEOTIDE SEQUENCE [LARGE SCALE GENOMIC DNA]</scope>
    <source>
        <strain evidence="8 9">LBM18003</strain>
    </source>
</reference>
<keyword evidence="5 6" id="KW-0472">Membrane</keyword>
<dbReference type="AlphaFoldDB" id="A0A7G9WI77"/>
<keyword evidence="2" id="KW-1003">Cell membrane</keyword>
<feature type="region of interest" description="Disordered" evidence="7">
    <location>
        <begin position="342"/>
        <end position="362"/>
    </location>
</feature>
<dbReference type="GO" id="GO:0050071">
    <property type="term" value="F:phosphatidylglycerol lysyltransferase activity"/>
    <property type="evidence" value="ECO:0007669"/>
    <property type="project" value="UniProtKB-EC"/>
</dbReference>
<dbReference type="Pfam" id="PF03706">
    <property type="entry name" value="LPG_synthase_TM"/>
    <property type="match status" value="1"/>
</dbReference>
<keyword evidence="4 6" id="KW-1133">Transmembrane helix</keyword>
<evidence type="ECO:0000256" key="2">
    <source>
        <dbReference type="ARBA" id="ARBA00022475"/>
    </source>
</evidence>
<keyword evidence="6" id="KW-0046">Antibiotic resistance</keyword>
<feature type="transmembrane region" description="Helical" evidence="6">
    <location>
        <begin position="314"/>
        <end position="334"/>
    </location>
</feature>
<dbReference type="EC" id="2.3.2.3" evidence="6"/>
<feature type="transmembrane region" description="Helical" evidence="6">
    <location>
        <begin position="131"/>
        <end position="152"/>
    </location>
</feature>
<dbReference type="GO" id="GO:0006629">
    <property type="term" value="P:lipid metabolic process"/>
    <property type="evidence" value="ECO:0007669"/>
    <property type="project" value="UniProtKB-KW"/>
</dbReference>
<feature type="transmembrane region" description="Helical" evidence="6">
    <location>
        <begin position="50"/>
        <end position="71"/>
    </location>
</feature>
<keyword evidence="9" id="KW-1185">Reference proteome</keyword>
<dbReference type="PANTHER" id="PTHR37693:SF1">
    <property type="entry name" value="INTEGRAL MEMBRANE PROTEIN"/>
    <property type="match status" value="1"/>
</dbReference>
<dbReference type="GO" id="GO:0046677">
    <property type="term" value="P:response to antibiotic"/>
    <property type="evidence" value="ECO:0007669"/>
    <property type="project" value="UniProtKB-KW"/>
</dbReference>
<protein>
    <recommendedName>
        <fullName evidence="6">Phosphatidylglycerol lysyltransferase</fullName>
        <ecNumber evidence="6">2.3.2.3</ecNumber>
    </recommendedName>
    <alternativeName>
        <fullName evidence="6">Lysylphosphatidylglycerol synthase</fullName>
    </alternativeName>
</protein>
<keyword evidence="6" id="KW-0808">Transferase</keyword>
<keyword evidence="6" id="KW-0443">Lipid metabolism</keyword>
<evidence type="ECO:0000256" key="6">
    <source>
        <dbReference type="RuleBase" id="RU363042"/>
    </source>
</evidence>
<sequence>MSRFKRIIKKNLFTIITLSITMVILLIFLFQGNSIQQLGSIFKSLSVSWMLLAFATLFVTWLMEGFVDWLLCRHFYPKWTYGRSFMIGMTGMLYSAVTPFSTGGQPMQIYYMAKMGMKAGHSAAVISVKTITYQITMVLFSLILIGSELPFFIKNVSNLTFLTIFGIASNIIFILAVILVSVNAGFVYRMLRTILNGLGKIHIVKEPGKKYESIITQLDAFHAGFKTMGRNWKLYLVVCLITVVQIAVSSSVTYCIYRAFHLSSATLWVMIAAQVFSNMVAAFVPLPGGSGGAEVSFSAFCHVFFQNLLTPALLVWRLLTYYGCIVFGCIFVSIGARKYVGAPPPEDYSNPDGETSEEEKPA</sequence>
<evidence type="ECO:0000313" key="8">
    <source>
        <dbReference type="EMBL" id="QNO18389.1"/>
    </source>
</evidence>
<comment type="catalytic activity">
    <reaction evidence="6">
        <text>L-lysyl-tRNA(Lys) + a 1,2-diacyl-sn-glycero-3-phospho-(1'-sn-glycerol) = a 1,2-diacyl-sn-glycero-3-phospho-1'-(3'-O-L-lysyl)-sn-glycerol + tRNA(Lys)</text>
        <dbReference type="Rhea" id="RHEA:10668"/>
        <dbReference type="Rhea" id="RHEA-COMP:9696"/>
        <dbReference type="Rhea" id="RHEA-COMP:9697"/>
        <dbReference type="ChEBI" id="CHEBI:64716"/>
        <dbReference type="ChEBI" id="CHEBI:75792"/>
        <dbReference type="ChEBI" id="CHEBI:78442"/>
        <dbReference type="ChEBI" id="CHEBI:78529"/>
        <dbReference type="EC" id="2.3.2.3"/>
    </reaction>
</comment>
<feature type="transmembrane region" description="Helical" evidence="6">
    <location>
        <begin position="267"/>
        <end position="286"/>
    </location>
</feature>
<feature type="transmembrane region" description="Helical" evidence="6">
    <location>
        <begin position="12"/>
        <end position="30"/>
    </location>
</feature>
<evidence type="ECO:0000256" key="3">
    <source>
        <dbReference type="ARBA" id="ARBA00022692"/>
    </source>
</evidence>
<comment type="function">
    <text evidence="6">Catalyzes the transfer of a lysyl group from L-lysyl-tRNA(Lys) to membrane-bound phosphatidylglycerol (PG), which produces lysylphosphatidylglycerol (LPG), a major component of the bacterial membrane with a positive net charge. LPG synthesis contributes to bacterial virulence as it is involved in the resistance mechanism against cationic antimicrobial peptides (CAMP) produces by the host's immune system (defensins, cathelicidins) and by the competing microorganisms.</text>
</comment>
<organism evidence="8 9">
    <name type="scientific">Caproicibacterium amylolyticum</name>
    <dbReference type="NCBI Taxonomy" id="2766537"/>
    <lineage>
        <taxon>Bacteria</taxon>
        <taxon>Bacillati</taxon>
        <taxon>Bacillota</taxon>
        <taxon>Clostridia</taxon>
        <taxon>Eubacteriales</taxon>
        <taxon>Oscillospiraceae</taxon>
        <taxon>Caproicibacterium</taxon>
    </lineage>
</organism>
<evidence type="ECO:0000256" key="1">
    <source>
        <dbReference type="ARBA" id="ARBA00004651"/>
    </source>
</evidence>
<dbReference type="RefSeq" id="WP_212507452.1">
    <property type="nucleotide sequence ID" value="NZ_CP060696.1"/>
</dbReference>
<dbReference type="KEGG" id="caml:H6X83_01610"/>
<name>A0A7G9WI77_9FIRM</name>
<evidence type="ECO:0000256" key="4">
    <source>
        <dbReference type="ARBA" id="ARBA00022989"/>
    </source>
</evidence>
<comment type="similarity">
    <text evidence="6">Belongs to the LPG synthase family.</text>
</comment>
<dbReference type="EMBL" id="CP060696">
    <property type="protein sequence ID" value="QNO18389.1"/>
    <property type="molecule type" value="Genomic_DNA"/>
</dbReference>
<gene>
    <name evidence="6" type="primary">mprF</name>
    <name evidence="8" type="ORF">H6X83_01610</name>
</gene>
<dbReference type="NCBIfam" id="TIGR00374">
    <property type="entry name" value="flippase-like domain"/>
    <property type="match status" value="1"/>
</dbReference>
<feature type="transmembrane region" description="Helical" evidence="6">
    <location>
        <begin position="234"/>
        <end position="255"/>
    </location>
</feature>
<feature type="transmembrane region" description="Helical" evidence="6">
    <location>
        <begin position="159"/>
        <end position="182"/>
    </location>
</feature>
<dbReference type="PANTHER" id="PTHR37693">
    <property type="entry name" value="PHOSPHATIDYLGLYCEROL LYSYLTRANSFERASE"/>
    <property type="match status" value="1"/>
</dbReference>
<dbReference type="GO" id="GO:0005886">
    <property type="term" value="C:plasma membrane"/>
    <property type="evidence" value="ECO:0007669"/>
    <property type="project" value="UniProtKB-SubCell"/>
</dbReference>
<evidence type="ECO:0000256" key="5">
    <source>
        <dbReference type="ARBA" id="ARBA00023136"/>
    </source>
</evidence>
<proteinExistence type="inferred from homology"/>
<dbReference type="InterPro" id="IPR022791">
    <property type="entry name" value="L-PG_synthase/AglD"/>
</dbReference>
<keyword evidence="3 6" id="KW-0812">Transmembrane</keyword>
<accession>A0A7G9WI77</accession>
<dbReference type="Proteomes" id="UP000516046">
    <property type="component" value="Chromosome"/>
</dbReference>
<comment type="subcellular location">
    <subcellularLocation>
        <location evidence="1 6">Cell membrane</location>
        <topology evidence="1 6">Multi-pass membrane protein</topology>
    </subcellularLocation>
</comment>
<evidence type="ECO:0000256" key="7">
    <source>
        <dbReference type="SAM" id="MobiDB-lite"/>
    </source>
</evidence>
<evidence type="ECO:0000313" key="9">
    <source>
        <dbReference type="Proteomes" id="UP000516046"/>
    </source>
</evidence>